<dbReference type="Proteomes" id="UP000270205">
    <property type="component" value="Unassembled WGS sequence"/>
</dbReference>
<organism evidence="3 4">
    <name type="scientific">Bergeyella zoohelcum</name>
    <dbReference type="NCBI Taxonomy" id="1015"/>
    <lineage>
        <taxon>Bacteria</taxon>
        <taxon>Pseudomonadati</taxon>
        <taxon>Bacteroidota</taxon>
        <taxon>Flavobacteriia</taxon>
        <taxon>Flavobacteriales</taxon>
        <taxon>Weeksellaceae</taxon>
        <taxon>Bergeyella</taxon>
    </lineage>
</organism>
<dbReference type="AlphaFoldDB" id="A0A7Z8YMP8"/>
<protein>
    <submittedName>
        <fullName evidence="3">Uncharacterized protein</fullName>
    </submittedName>
</protein>
<feature type="signal peptide" evidence="2">
    <location>
        <begin position="1"/>
        <end position="23"/>
    </location>
</feature>
<proteinExistence type="predicted"/>
<accession>A0A7Z8YMP8</accession>
<feature type="chain" id="PRO_5031375028" evidence="2">
    <location>
        <begin position="24"/>
        <end position="310"/>
    </location>
</feature>
<evidence type="ECO:0000256" key="2">
    <source>
        <dbReference type="SAM" id="SignalP"/>
    </source>
</evidence>
<gene>
    <name evidence="3" type="ORF">NCTC12929_00918</name>
</gene>
<dbReference type="EMBL" id="UYIV01000001">
    <property type="protein sequence ID" value="VDH03532.1"/>
    <property type="molecule type" value="Genomic_DNA"/>
</dbReference>
<evidence type="ECO:0000313" key="3">
    <source>
        <dbReference type="EMBL" id="VDH03532.1"/>
    </source>
</evidence>
<keyword evidence="2" id="KW-0732">Signal</keyword>
<keyword evidence="1" id="KW-0175">Coiled coil</keyword>
<feature type="coiled-coil region" evidence="1">
    <location>
        <begin position="251"/>
        <end position="285"/>
    </location>
</feature>
<evidence type="ECO:0000256" key="1">
    <source>
        <dbReference type="SAM" id="Coils"/>
    </source>
</evidence>
<sequence>MMMKKKLIRCLFLAILSLSRIYAQEMVIAPAEIISDYELSEKAQSQILMKLQKSISQQGISTTENAVFAIVPKISILSEHTSSGIPPIAEVEYDISFSLQNIFDGKSFASFPITIQSRGSNKANAIVMGLKKINLNTPEFSSFLKRAKQKTIAHYEAELPKIIQKAEVAMKQKRYEDALFVLSQVPESIPSYSKVLTLMEKNYQGYEETYARQILQKAKALWAANKGEHTAREVAELLAEIPANTSANKEANSLLQQISKYVSDREQFERKLIERQQQHQHLEKRARIEAAKAIGVAYGKNSGTKVILWR</sequence>
<name>A0A7Z8YMP8_9FLAO</name>
<comment type="caution">
    <text evidence="3">The sequence shown here is derived from an EMBL/GenBank/DDBJ whole genome shotgun (WGS) entry which is preliminary data.</text>
</comment>
<evidence type="ECO:0000313" key="4">
    <source>
        <dbReference type="Proteomes" id="UP000270205"/>
    </source>
</evidence>
<reference evidence="3 4" key="1">
    <citation type="submission" date="2018-11" db="EMBL/GenBank/DDBJ databases">
        <authorList>
            <consortium name="Pathogen Informatics"/>
        </authorList>
    </citation>
    <scope>NUCLEOTIDE SEQUENCE [LARGE SCALE GENOMIC DNA]</scope>
    <source>
        <strain evidence="3 4">NCTC12929</strain>
    </source>
</reference>